<comment type="caution">
    <text evidence="5">The sequence shown here is derived from an EMBL/GenBank/DDBJ whole genome shotgun (WGS) entry which is preliminary data.</text>
</comment>
<dbReference type="Pfam" id="PF07883">
    <property type="entry name" value="Cupin_2"/>
    <property type="match status" value="1"/>
</dbReference>
<dbReference type="SUPFAM" id="SSF51215">
    <property type="entry name" value="Regulatory protein AraC"/>
    <property type="match status" value="1"/>
</dbReference>
<gene>
    <name evidence="5" type="ORF">H9753_05805</name>
</gene>
<dbReference type="PANTHER" id="PTHR43280:SF28">
    <property type="entry name" value="HTH-TYPE TRANSCRIPTIONAL ACTIVATOR RHAS"/>
    <property type="match status" value="1"/>
</dbReference>
<feature type="domain" description="HTH araC/xylS-type" evidence="4">
    <location>
        <begin position="165"/>
        <end position="263"/>
    </location>
</feature>
<evidence type="ECO:0000313" key="6">
    <source>
        <dbReference type="Proteomes" id="UP000823886"/>
    </source>
</evidence>
<reference evidence="5" key="2">
    <citation type="submission" date="2021-04" db="EMBL/GenBank/DDBJ databases">
        <authorList>
            <person name="Gilroy R."/>
        </authorList>
    </citation>
    <scope>NUCLEOTIDE SEQUENCE</scope>
    <source>
        <strain evidence="5">ChiBcec2-3848</strain>
    </source>
</reference>
<dbReference type="PROSITE" id="PS01124">
    <property type="entry name" value="HTH_ARAC_FAMILY_2"/>
    <property type="match status" value="1"/>
</dbReference>
<dbReference type="InterPro" id="IPR014710">
    <property type="entry name" value="RmlC-like_jellyroll"/>
</dbReference>
<dbReference type="InterPro" id="IPR009057">
    <property type="entry name" value="Homeodomain-like_sf"/>
</dbReference>
<dbReference type="GO" id="GO:0043565">
    <property type="term" value="F:sequence-specific DNA binding"/>
    <property type="evidence" value="ECO:0007669"/>
    <property type="project" value="InterPro"/>
</dbReference>
<keyword evidence="1" id="KW-0805">Transcription regulation</keyword>
<evidence type="ECO:0000256" key="1">
    <source>
        <dbReference type="ARBA" id="ARBA00023015"/>
    </source>
</evidence>
<dbReference type="SUPFAM" id="SSF46689">
    <property type="entry name" value="Homeodomain-like"/>
    <property type="match status" value="2"/>
</dbReference>
<protein>
    <submittedName>
        <fullName evidence="5">AraC family transcriptional regulator</fullName>
    </submittedName>
</protein>
<dbReference type="PANTHER" id="PTHR43280">
    <property type="entry name" value="ARAC-FAMILY TRANSCRIPTIONAL REGULATOR"/>
    <property type="match status" value="1"/>
</dbReference>
<dbReference type="EMBL" id="DWVZ01000076">
    <property type="protein sequence ID" value="HJC63118.1"/>
    <property type="molecule type" value="Genomic_DNA"/>
</dbReference>
<dbReference type="SMART" id="SM00342">
    <property type="entry name" value="HTH_ARAC"/>
    <property type="match status" value="1"/>
</dbReference>
<dbReference type="Proteomes" id="UP000823886">
    <property type="component" value="Unassembled WGS sequence"/>
</dbReference>
<dbReference type="Gene3D" id="2.60.120.10">
    <property type="entry name" value="Jelly Rolls"/>
    <property type="match status" value="1"/>
</dbReference>
<name>A0A9D2TC00_9FIRM</name>
<reference evidence="5" key="1">
    <citation type="journal article" date="2021" name="PeerJ">
        <title>Extensive microbial diversity within the chicken gut microbiome revealed by metagenomics and culture.</title>
        <authorList>
            <person name="Gilroy R."/>
            <person name="Ravi A."/>
            <person name="Getino M."/>
            <person name="Pursley I."/>
            <person name="Horton D.L."/>
            <person name="Alikhan N.F."/>
            <person name="Baker D."/>
            <person name="Gharbi K."/>
            <person name="Hall N."/>
            <person name="Watson M."/>
            <person name="Adriaenssens E.M."/>
            <person name="Foster-Nyarko E."/>
            <person name="Jarju S."/>
            <person name="Secka A."/>
            <person name="Antonio M."/>
            <person name="Oren A."/>
            <person name="Chaudhuri R.R."/>
            <person name="La Ragione R."/>
            <person name="Hildebrand F."/>
            <person name="Pallen M.J."/>
        </authorList>
    </citation>
    <scope>NUCLEOTIDE SEQUENCE</scope>
    <source>
        <strain evidence="5">ChiBcec2-3848</strain>
    </source>
</reference>
<dbReference type="InterPro" id="IPR037923">
    <property type="entry name" value="HTH-like"/>
</dbReference>
<organism evidence="5 6">
    <name type="scientific">Candidatus Blautia merdavium</name>
    <dbReference type="NCBI Taxonomy" id="2838494"/>
    <lineage>
        <taxon>Bacteria</taxon>
        <taxon>Bacillati</taxon>
        <taxon>Bacillota</taxon>
        <taxon>Clostridia</taxon>
        <taxon>Lachnospirales</taxon>
        <taxon>Lachnospiraceae</taxon>
        <taxon>Blautia</taxon>
    </lineage>
</organism>
<evidence type="ECO:0000256" key="2">
    <source>
        <dbReference type="ARBA" id="ARBA00023125"/>
    </source>
</evidence>
<evidence type="ECO:0000313" key="5">
    <source>
        <dbReference type="EMBL" id="HJC63118.1"/>
    </source>
</evidence>
<dbReference type="InterPro" id="IPR018060">
    <property type="entry name" value="HTH_AraC"/>
</dbReference>
<dbReference type="AlphaFoldDB" id="A0A9D2TC00"/>
<evidence type="ECO:0000256" key="3">
    <source>
        <dbReference type="ARBA" id="ARBA00023163"/>
    </source>
</evidence>
<dbReference type="PROSITE" id="PS00041">
    <property type="entry name" value="HTH_ARAC_FAMILY_1"/>
    <property type="match status" value="1"/>
</dbReference>
<dbReference type="InterPro" id="IPR013096">
    <property type="entry name" value="Cupin_2"/>
</dbReference>
<keyword evidence="3" id="KW-0804">Transcription</keyword>
<dbReference type="InterPro" id="IPR018062">
    <property type="entry name" value="HTH_AraC-typ_CS"/>
</dbReference>
<dbReference type="Pfam" id="PF12833">
    <property type="entry name" value="HTH_18"/>
    <property type="match status" value="1"/>
</dbReference>
<sequence>MFYENKPEFFIFSHQKTPLEYPPHIHSYLELVHVIEGELEMQIGQEKFLFSKNDIGIIFPNTIHNYHTLSESQNTYFAILNCAVDMIPFFKKQLLHSKPENPVLHSDQIHPDIYFAEKSLAALECREENIPLISAYFSLIFARIFPYFRLTSGESASTPPMDFSGKVLSYVAEHFTEDLTLSRVASHFGIGKSALSRIFSNTLGIHYTQYLNSLRVNYSQHLLAVTDLNILEIALESGYHNQQTYNRIFKEICGCTPKEFRRKNLKKTVFPFC</sequence>
<evidence type="ECO:0000259" key="4">
    <source>
        <dbReference type="PROSITE" id="PS01124"/>
    </source>
</evidence>
<dbReference type="GO" id="GO:0003700">
    <property type="term" value="F:DNA-binding transcription factor activity"/>
    <property type="evidence" value="ECO:0007669"/>
    <property type="project" value="InterPro"/>
</dbReference>
<keyword evidence="2" id="KW-0238">DNA-binding</keyword>
<dbReference type="Gene3D" id="1.10.10.60">
    <property type="entry name" value="Homeodomain-like"/>
    <property type="match status" value="2"/>
</dbReference>
<proteinExistence type="predicted"/>
<accession>A0A9D2TC00</accession>